<dbReference type="EMBL" id="MH795130">
    <property type="protein sequence ID" value="AYO28419.1"/>
    <property type="molecule type" value="Genomic_DNA"/>
</dbReference>
<reference evidence="4" key="1">
    <citation type="submission" date="2018-08" db="EMBL/GenBank/DDBJ databases">
        <title>Comparative Plastid Genomics of Synurophyceae: Evolutionary Evidence of Lateral Gene Transfer and Inverted Repeat Dynamics.</title>
        <authorList>
            <person name="Kim J.I."/>
            <person name="Shin H."/>
            <person name="Skaloud P."/>
            <person name="Jung J."/>
            <person name="Yoon H.S."/>
            <person name="Archibald J.M."/>
            <person name="Shin W."/>
        </authorList>
    </citation>
    <scope>NUCLEOTIDE SEQUENCE</scope>
    <source>
        <strain evidence="4">FBCC200023</strain>
    </source>
</reference>
<keyword evidence="3" id="KW-0687">Ribonucleoprotein</keyword>
<accession>A0A3G2QZJ7</accession>
<evidence type="ECO:0000313" key="4">
    <source>
        <dbReference type="EMBL" id="AYO28419.1"/>
    </source>
</evidence>
<gene>
    <name evidence="4" type="primary">rps8</name>
</gene>
<evidence type="ECO:0000256" key="1">
    <source>
        <dbReference type="ARBA" id="ARBA00006471"/>
    </source>
</evidence>
<comment type="similarity">
    <text evidence="1">Belongs to the universal ribosomal protein uS8 family.</text>
</comment>
<dbReference type="GeneID" id="38571743"/>
<protein>
    <submittedName>
        <fullName evidence="4">Ribosomal protein S8</fullName>
    </submittedName>
</protein>
<sequence length="135" mass="15444">MTNDLVSDMLTRIRNACLARHSFTEVCYSKLNISILNVLQSEGYIKNFEIKPAENLIKILLKYKGWWIKKPLFSVIKRISKPGQRVFCGYKNFQKIIDVLNYEQGIAIISTSSGIMNHKKATKLKKGGEIICYIG</sequence>
<dbReference type="HAMAP" id="MF_01302_B">
    <property type="entry name" value="Ribosomal_uS8_B"/>
    <property type="match status" value="1"/>
</dbReference>
<dbReference type="InterPro" id="IPR000630">
    <property type="entry name" value="Ribosomal_uS8"/>
</dbReference>
<dbReference type="AlphaFoldDB" id="A0A3G2QZJ7"/>
<dbReference type="Gene3D" id="3.30.1490.10">
    <property type="match status" value="1"/>
</dbReference>
<organism evidence="4">
    <name type="scientific">Synura uvella</name>
    <dbReference type="NCBI Taxonomy" id="52557"/>
    <lineage>
        <taxon>Eukaryota</taxon>
        <taxon>Sar</taxon>
        <taxon>Stramenopiles</taxon>
        <taxon>Ochrophyta</taxon>
        <taxon>Synurophyceae</taxon>
        <taxon>Synurales</taxon>
        <taxon>Mallomonadaceae</taxon>
        <taxon>Synura</taxon>
    </lineage>
</organism>
<dbReference type="GO" id="GO:0005737">
    <property type="term" value="C:cytoplasm"/>
    <property type="evidence" value="ECO:0007669"/>
    <property type="project" value="UniProtKB-ARBA"/>
</dbReference>
<dbReference type="RefSeq" id="YP_009545265.1">
    <property type="nucleotide sequence ID" value="NC_040134.1"/>
</dbReference>
<dbReference type="PANTHER" id="PTHR11758">
    <property type="entry name" value="40S RIBOSOMAL PROTEIN S15A"/>
    <property type="match status" value="1"/>
</dbReference>
<dbReference type="NCBIfam" id="NF001109">
    <property type="entry name" value="PRK00136.1"/>
    <property type="match status" value="1"/>
</dbReference>
<dbReference type="InterPro" id="IPR035987">
    <property type="entry name" value="Ribosomal_uS8_sf"/>
</dbReference>
<dbReference type="GO" id="GO:0003735">
    <property type="term" value="F:structural constituent of ribosome"/>
    <property type="evidence" value="ECO:0007669"/>
    <property type="project" value="InterPro"/>
</dbReference>
<evidence type="ECO:0000256" key="2">
    <source>
        <dbReference type="ARBA" id="ARBA00022980"/>
    </source>
</evidence>
<dbReference type="SUPFAM" id="SSF56047">
    <property type="entry name" value="Ribosomal protein S8"/>
    <property type="match status" value="1"/>
</dbReference>
<name>A0A3G2QZJ7_9STRA</name>
<dbReference type="GO" id="GO:0005840">
    <property type="term" value="C:ribosome"/>
    <property type="evidence" value="ECO:0007669"/>
    <property type="project" value="UniProtKB-KW"/>
</dbReference>
<dbReference type="Pfam" id="PF00410">
    <property type="entry name" value="Ribosomal_S8"/>
    <property type="match status" value="1"/>
</dbReference>
<evidence type="ECO:0000256" key="3">
    <source>
        <dbReference type="ARBA" id="ARBA00023274"/>
    </source>
</evidence>
<geneLocation type="plastid" evidence="4"/>
<keyword evidence="2 4" id="KW-0689">Ribosomal protein</keyword>
<dbReference type="GO" id="GO:0006412">
    <property type="term" value="P:translation"/>
    <property type="evidence" value="ECO:0007669"/>
    <property type="project" value="InterPro"/>
</dbReference>
<dbReference type="Gene3D" id="3.30.1370.30">
    <property type="match status" value="1"/>
</dbReference>
<dbReference type="FunFam" id="3.30.1490.10:FF:000001">
    <property type="entry name" value="30S ribosomal protein S8"/>
    <property type="match status" value="1"/>
</dbReference>
<proteinExistence type="inferred from homology"/>
<keyword evidence="4" id="KW-0934">Plastid</keyword>
<dbReference type="GO" id="GO:1990904">
    <property type="term" value="C:ribonucleoprotein complex"/>
    <property type="evidence" value="ECO:0007669"/>
    <property type="project" value="UniProtKB-KW"/>
</dbReference>